<name>A0A0J9EA45_9FIRM</name>
<organism evidence="2 3">
    <name type="scientific">[Clostridium] citroniae WAL-19142</name>
    <dbReference type="NCBI Taxonomy" id="742734"/>
    <lineage>
        <taxon>Bacteria</taxon>
        <taxon>Bacillati</taxon>
        <taxon>Bacillota</taxon>
        <taxon>Clostridia</taxon>
        <taxon>Lachnospirales</taxon>
        <taxon>Lachnospiraceae</taxon>
        <taxon>Enterocloster</taxon>
    </lineage>
</organism>
<dbReference type="RefSeq" id="WP_048931139.1">
    <property type="nucleotide sequence ID" value="NZ_KQ235886.1"/>
</dbReference>
<protein>
    <submittedName>
        <fullName evidence="2">Uncharacterized protein</fullName>
    </submittedName>
</protein>
<evidence type="ECO:0000313" key="2">
    <source>
        <dbReference type="EMBL" id="KMW12575.1"/>
    </source>
</evidence>
<keyword evidence="1" id="KW-0472">Membrane</keyword>
<sequence length="102" mass="11049">MKSIKLGGSIVGIFMICFDLFWTFMATQASPIMALFGVLWTGVDLVNTIYQFKNAIGKNSYSAYDITDATEESDPLNEMLGAEGGSTTAPGGGQCFMPLLRY</sequence>
<dbReference type="Proteomes" id="UP000037392">
    <property type="component" value="Unassembled WGS sequence"/>
</dbReference>
<evidence type="ECO:0000313" key="3">
    <source>
        <dbReference type="Proteomes" id="UP000037392"/>
    </source>
</evidence>
<dbReference type="EMBL" id="ADLK01000049">
    <property type="protein sequence ID" value="KMW12575.1"/>
    <property type="molecule type" value="Genomic_DNA"/>
</dbReference>
<proteinExistence type="predicted"/>
<reference evidence="2 3" key="1">
    <citation type="submission" date="2011-04" db="EMBL/GenBank/DDBJ databases">
        <title>The Genome Sequence of Clostridium citroniae WAL-19142.</title>
        <authorList>
            <consortium name="The Broad Institute Genome Sequencing Platform"/>
            <person name="Earl A."/>
            <person name="Ward D."/>
            <person name="Feldgarden M."/>
            <person name="Gevers D."/>
            <person name="Warren Y.A."/>
            <person name="Tyrrell K.L."/>
            <person name="Citron D.M."/>
            <person name="Goldstein E.J."/>
            <person name="Daigneault M."/>
            <person name="Allen-Vercoe E."/>
            <person name="Young S.K."/>
            <person name="Zeng Q."/>
            <person name="Gargeya S."/>
            <person name="Fitzgerald M."/>
            <person name="Haas B."/>
            <person name="Abouelleil A."/>
            <person name="Alvarado L."/>
            <person name="Arachchi H.M."/>
            <person name="Berlin A."/>
            <person name="Brown A."/>
            <person name="Chapman S.B."/>
            <person name="Chen Z."/>
            <person name="Dunbar C."/>
            <person name="Freedman E."/>
            <person name="Gearin G."/>
            <person name="Gellesch M."/>
            <person name="Goldberg J."/>
            <person name="Griggs A."/>
            <person name="Gujja S."/>
            <person name="Heilman E.R."/>
            <person name="Heiman D."/>
            <person name="Howarth C."/>
            <person name="Larson L."/>
            <person name="Lui A."/>
            <person name="MacDonald P.J."/>
            <person name="Mehta T."/>
            <person name="Montmayeur A."/>
            <person name="Murphy C."/>
            <person name="Neiman D."/>
            <person name="Pearson M."/>
            <person name="Priest M."/>
            <person name="Roberts A."/>
            <person name="Saif S."/>
            <person name="Shea T."/>
            <person name="Shenoy N."/>
            <person name="Sisk P."/>
            <person name="Stolte C."/>
            <person name="Sykes S."/>
            <person name="White J."/>
            <person name="Yandava C."/>
            <person name="Wortman J."/>
            <person name="Nusbaum C."/>
            <person name="Birren B."/>
        </authorList>
    </citation>
    <scope>NUCLEOTIDE SEQUENCE [LARGE SCALE GENOMIC DNA]</scope>
    <source>
        <strain evidence="2 3">WAL-19142</strain>
    </source>
</reference>
<keyword evidence="1" id="KW-1133">Transmembrane helix</keyword>
<comment type="caution">
    <text evidence="2">The sequence shown here is derived from an EMBL/GenBank/DDBJ whole genome shotgun (WGS) entry which is preliminary data.</text>
</comment>
<feature type="transmembrane region" description="Helical" evidence="1">
    <location>
        <begin position="7"/>
        <end position="26"/>
    </location>
</feature>
<gene>
    <name evidence="2" type="ORF">HMPREF9470_05300</name>
</gene>
<feature type="transmembrane region" description="Helical" evidence="1">
    <location>
        <begin position="32"/>
        <end position="50"/>
    </location>
</feature>
<evidence type="ECO:0000256" key="1">
    <source>
        <dbReference type="SAM" id="Phobius"/>
    </source>
</evidence>
<keyword evidence="1" id="KW-0812">Transmembrane</keyword>
<accession>A0A0J9EA45</accession>
<dbReference type="AlphaFoldDB" id="A0A0J9EA45"/>
<dbReference type="GeneID" id="93165841"/>
<dbReference type="OrthoDB" id="517663at2"/>
<dbReference type="PATRIC" id="fig|742734.4.peg.5670"/>